<evidence type="ECO:0000313" key="1">
    <source>
        <dbReference type="EMBL" id="CAA9995977.1"/>
    </source>
</evidence>
<reference evidence="2 3" key="1">
    <citation type="submission" date="2020-02" db="EMBL/GenBank/DDBJ databases">
        <authorList>
            <person name="Ferguson B K."/>
        </authorList>
    </citation>
    <scope>NUCLEOTIDE SEQUENCE [LARGE SCALE GENOMIC DNA]</scope>
</reference>
<evidence type="ECO:0000313" key="3">
    <source>
        <dbReference type="Proteomes" id="UP000479000"/>
    </source>
</evidence>
<name>A0A6H5G1J7_9HEMI</name>
<dbReference type="EMBL" id="CADCXU010004213">
    <property type="protein sequence ID" value="CAA9995977.1"/>
    <property type="molecule type" value="Genomic_DNA"/>
</dbReference>
<accession>A0A6H5G1J7</accession>
<dbReference type="Proteomes" id="UP000479000">
    <property type="component" value="Unassembled WGS sequence"/>
</dbReference>
<gene>
    <name evidence="1" type="ORF">NTEN_LOCUS2645</name>
    <name evidence="2" type="ORF">NTEN_LOCUS2660</name>
</gene>
<evidence type="ECO:0000313" key="2">
    <source>
        <dbReference type="EMBL" id="CAA9996001.1"/>
    </source>
</evidence>
<organism evidence="2 3">
    <name type="scientific">Nesidiocoris tenuis</name>
    <dbReference type="NCBI Taxonomy" id="355587"/>
    <lineage>
        <taxon>Eukaryota</taxon>
        <taxon>Metazoa</taxon>
        <taxon>Ecdysozoa</taxon>
        <taxon>Arthropoda</taxon>
        <taxon>Hexapoda</taxon>
        <taxon>Insecta</taxon>
        <taxon>Pterygota</taxon>
        <taxon>Neoptera</taxon>
        <taxon>Paraneoptera</taxon>
        <taxon>Hemiptera</taxon>
        <taxon>Heteroptera</taxon>
        <taxon>Panheteroptera</taxon>
        <taxon>Cimicomorpha</taxon>
        <taxon>Miridae</taxon>
        <taxon>Dicyphina</taxon>
        <taxon>Nesidiocoris</taxon>
    </lineage>
</organism>
<dbReference type="EMBL" id="CADCXU010004247">
    <property type="protein sequence ID" value="CAA9996001.1"/>
    <property type="molecule type" value="Genomic_DNA"/>
</dbReference>
<dbReference type="PANTHER" id="PTHR33198">
    <property type="entry name" value="ANK_REP_REGION DOMAIN-CONTAINING PROTEIN-RELATED"/>
    <property type="match status" value="1"/>
</dbReference>
<proteinExistence type="predicted"/>
<sequence length="146" mass="16448">MSQPEVGATTSRPAHFSNIPLPAKLELKGDVAANWEFFKEEWKDYEIASDLEKQPQAKRTADKLGSLAEIISALDGCFKPKVNVIYERFVFGTAFQEENETIDAYVSRLRTLASTCGYKELEGEMIRDRLVIGIGSYHTKKQLISN</sequence>
<dbReference type="OrthoDB" id="8061005at2759"/>
<evidence type="ECO:0008006" key="4">
    <source>
        <dbReference type="Google" id="ProtNLM"/>
    </source>
</evidence>
<protein>
    <recommendedName>
        <fullName evidence="4">Retrotransposon gag domain-containing protein</fullName>
    </recommendedName>
</protein>
<keyword evidence="3" id="KW-1185">Reference proteome</keyword>
<dbReference type="AlphaFoldDB" id="A0A6H5G1J7"/>